<evidence type="ECO:0000259" key="6">
    <source>
        <dbReference type="PROSITE" id="PS50011"/>
    </source>
</evidence>
<dbReference type="InterPro" id="IPR011009">
    <property type="entry name" value="Kinase-like_dom_sf"/>
</dbReference>
<comment type="caution">
    <text evidence="7">The sequence shown here is derived from an EMBL/GenBank/DDBJ whole genome shotgun (WGS) entry which is preliminary data.</text>
</comment>
<organism evidence="7 8">
    <name type="scientific">Stigmatella ashevillensis</name>
    <dbReference type="NCBI Taxonomy" id="2995309"/>
    <lineage>
        <taxon>Bacteria</taxon>
        <taxon>Pseudomonadati</taxon>
        <taxon>Myxococcota</taxon>
        <taxon>Myxococcia</taxon>
        <taxon>Myxococcales</taxon>
        <taxon>Cystobacterineae</taxon>
        <taxon>Archangiaceae</taxon>
        <taxon>Stigmatella</taxon>
    </lineage>
</organism>
<dbReference type="SUPFAM" id="SSF56112">
    <property type="entry name" value="Protein kinase-like (PK-like)"/>
    <property type="match status" value="1"/>
</dbReference>
<dbReference type="Gene3D" id="3.30.200.20">
    <property type="entry name" value="Phosphorylase Kinase, domain 1"/>
    <property type="match status" value="1"/>
</dbReference>
<keyword evidence="4" id="KW-0067">ATP-binding</keyword>
<dbReference type="InterPro" id="IPR000719">
    <property type="entry name" value="Prot_kinase_dom"/>
</dbReference>
<evidence type="ECO:0000256" key="3">
    <source>
        <dbReference type="ARBA" id="ARBA00022777"/>
    </source>
</evidence>
<feature type="compositionally biased region" description="Low complexity" evidence="5">
    <location>
        <begin position="277"/>
        <end position="295"/>
    </location>
</feature>
<dbReference type="EMBL" id="JAQNDM010000001">
    <property type="protein sequence ID" value="MDC0707089.1"/>
    <property type="molecule type" value="Genomic_DNA"/>
</dbReference>
<dbReference type="GO" id="GO:0016301">
    <property type="term" value="F:kinase activity"/>
    <property type="evidence" value="ECO:0007669"/>
    <property type="project" value="UniProtKB-KW"/>
</dbReference>
<evidence type="ECO:0000256" key="5">
    <source>
        <dbReference type="SAM" id="MobiDB-lite"/>
    </source>
</evidence>
<dbReference type="Pfam" id="PF00069">
    <property type="entry name" value="Pkinase"/>
    <property type="match status" value="1"/>
</dbReference>
<feature type="region of interest" description="Disordered" evidence="5">
    <location>
        <begin position="273"/>
        <end position="323"/>
    </location>
</feature>
<gene>
    <name evidence="7" type="ORF">POL68_01270</name>
</gene>
<evidence type="ECO:0000256" key="4">
    <source>
        <dbReference type="ARBA" id="ARBA00022840"/>
    </source>
</evidence>
<feature type="region of interest" description="Disordered" evidence="5">
    <location>
        <begin position="359"/>
        <end position="403"/>
    </location>
</feature>
<dbReference type="CDD" id="cd14014">
    <property type="entry name" value="STKc_PknB_like"/>
    <property type="match status" value="1"/>
</dbReference>
<proteinExistence type="predicted"/>
<feature type="compositionally biased region" description="Low complexity" evidence="5">
    <location>
        <begin position="310"/>
        <end position="321"/>
    </location>
</feature>
<dbReference type="PROSITE" id="PS50011">
    <property type="entry name" value="PROTEIN_KINASE_DOM"/>
    <property type="match status" value="1"/>
</dbReference>
<keyword evidence="8" id="KW-1185">Reference proteome</keyword>
<sequence length="454" mass="48217">MNNLTPETLPTGTVLGSWQVDGRAGYGTYGVVYRAHQSGETEAQPVALKLARYPNDPRFEREAGLLARIQHAGVPRLLGRGTWKGGPRGDTHPYVVMQWVEGLRLYDWAKEHAPSTPQTLRILAQVARALEATHAVKGLHRDVKGENVLVSPEGRAFLMDFGCGTWEGAAPLTQGLLAPGTKRYRSAQALRFHWNHRHATSPQYCATPADDVYALGVTAYHLCTGIYPPLATAPTLVGDDGRATQEALVPPSQVKPVAPELESLILRMLSDKPQDRGSAGELAAAMEASAAAEAGTETDESQSPSHSVEPTEAASPPATEARPGRSWPIGLLPLAAGLLLAVSGSLNLDGLWVPPSSMRDGGTGGVADAAVEESSASSAEQSAESSGLSLDMPKEPLPGQRRPPCPRLQISIRGGCWIEVLQASPPCGESAYDWKGACYSPVTAPLRPSTSDKR</sequence>
<evidence type="ECO:0000256" key="1">
    <source>
        <dbReference type="ARBA" id="ARBA00022679"/>
    </source>
</evidence>
<dbReference type="PANTHER" id="PTHR43289:SF6">
    <property type="entry name" value="SERINE_THREONINE-PROTEIN KINASE NEKL-3"/>
    <property type="match status" value="1"/>
</dbReference>
<evidence type="ECO:0000313" key="8">
    <source>
        <dbReference type="Proteomes" id="UP001221838"/>
    </source>
</evidence>
<evidence type="ECO:0000313" key="7">
    <source>
        <dbReference type="EMBL" id="MDC0707089.1"/>
    </source>
</evidence>
<feature type="domain" description="Protein kinase" evidence="6">
    <location>
        <begin position="18"/>
        <end position="289"/>
    </location>
</feature>
<keyword evidence="1" id="KW-0808">Transferase</keyword>
<protein>
    <submittedName>
        <fullName evidence="7">Serine/threonine-protein kinase</fullName>
    </submittedName>
</protein>
<evidence type="ECO:0000256" key="2">
    <source>
        <dbReference type="ARBA" id="ARBA00022741"/>
    </source>
</evidence>
<keyword evidence="2" id="KW-0547">Nucleotide-binding</keyword>
<dbReference type="SMART" id="SM00220">
    <property type="entry name" value="S_TKc"/>
    <property type="match status" value="1"/>
</dbReference>
<dbReference type="RefSeq" id="WP_272134339.1">
    <property type="nucleotide sequence ID" value="NZ_JAQNDM010000001.1"/>
</dbReference>
<keyword evidence="3 7" id="KW-0418">Kinase</keyword>
<accession>A0ABT5D092</accession>
<dbReference type="Proteomes" id="UP001221838">
    <property type="component" value="Unassembled WGS sequence"/>
</dbReference>
<dbReference type="Gene3D" id="1.10.510.10">
    <property type="entry name" value="Transferase(Phosphotransferase) domain 1"/>
    <property type="match status" value="1"/>
</dbReference>
<name>A0ABT5D092_9BACT</name>
<reference evidence="7 8" key="1">
    <citation type="submission" date="2022-11" db="EMBL/GenBank/DDBJ databases">
        <title>Minimal conservation of predation-associated metabolite biosynthetic gene clusters underscores biosynthetic potential of Myxococcota including descriptions for ten novel species: Archangium lansinium sp. nov., Myxococcus landrumus sp. nov., Nannocystis bai.</title>
        <authorList>
            <person name="Ahearne A."/>
            <person name="Stevens C."/>
            <person name="Dowd S."/>
        </authorList>
    </citation>
    <scope>NUCLEOTIDE SEQUENCE [LARGE SCALE GENOMIC DNA]</scope>
    <source>
        <strain evidence="7 8">NCWAL01</strain>
    </source>
</reference>
<dbReference type="PANTHER" id="PTHR43289">
    <property type="entry name" value="MITOGEN-ACTIVATED PROTEIN KINASE KINASE KINASE 20-RELATED"/>
    <property type="match status" value="1"/>
</dbReference>
<feature type="compositionally biased region" description="Low complexity" evidence="5">
    <location>
        <begin position="366"/>
        <end position="386"/>
    </location>
</feature>